<evidence type="ECO:0008006" key="4">
    <source>
        <dbReference type="Google" id="ProtNLM"/>
    </source>
</evidence>
<keyword evidence="1" id="KW-0732">Signal</keyword>
<feature type="signal peptide" evidence="1">
    <location>
        <begin position="1"/>
        <end position="19"/>
    </location>
</feature>
<accession>A0ABT5S6X0</accession>
<dbReference type="RefSeq" id="WP_274270246.1">
    <property type="nucleotide sequence ID" value="NZ_JAOSLC020000003.1"/>
</dbReference>
<gene>
    <name evidence="2" type="ORF">N5A56_005020</name>
</gene>
<dbReference type="EMBL" id="JAOSLC020000003">
    <property type="protein sequence ID" value="MDD7913818.1"/>
    <property type="molecule type" value="Genomic_DNA"/>
</dbReference>
<evidence type="ECO:0000313" key="3">
    <source>
        <dbReference type="Proteomes" id="UP001151478"/>
    </source>
</evidence>
<evidence type="ECO:0000313" key="2">
    <source>
        <dbReference type="EMBL" id="MDD7913818.1"/>
    </source>
</evidence>
<name>A0ABT5S6X0_9FLAO</name>
<sequence>MKYIFLFLLTFFVCLSSIAQVSSKHVKVKGYTKSNGTYVAPYYRTAPNSTNRDNFSTKGNTNPYTGTAGWIEPDNKINTLYSSYYTPKTTSYKSENNKNTFEDRIYVENEFGQKSLYLKVVDKRTFGIYNLKNELILFLVVNHRGDFRIFDTKGIYIKTIFINNED</sequence>
<proteinExistence type="predicted"/>
<organism evidence="2 3">
    <name type="scientific">Polaribacter ponticola</name>
    <dbReference type="NCBI Taxonomy" id="2978475"/>
    <lineage>
        <taxon>Bacteria</taxon>
        <taxon>Pseudomonadati</taxon>
        <taxon>Bacteroidota</taxon>
        <taxon>Flavobacteriia</taxon>
        <taxon>Flavobacteriales</taxon>
        <taxon>Flavobacteriaceae</taxon>
    </lineage>
</organism>
<reference evidence="2" key="1">
    <citation type="submission" date="2023-02" db="EMBL/GenBank/DDBJ databases">
        <title>Polaribacter ponticola sp. nov., isolated from seawater.</title>
        <authorList>
            <person name="Baek J.H."/>
            <person name="Kim J.M."/>
            <person name="Choi D.G."/>
            <person name="Jeon C.O."/>
        </authorList>
    </citation>
    <scope>NUCLEOTIDE SEQUENCE</scope>
    <source>
        <strain evidence="2">MSW5</strain>
    </source>
</reference>
<evidence type="ECO:0000256" key="1">
    <source>
        <dbReference type="SAM" id="SignalP"/>
    </source>
</evidence>
<comment type="caution">
    <text evidence="2">The sequence shown here is derived from an EMBL/GenBank/DDBJ whole genome shotgun (WGS) entry which is preliminary data.</text>
</comment>
<keyword evidence="3" id="KW-1185">Reference proteome</keyword>
<protein>
    <recommendedName>
        <fullName evidence="4">DUF4251 domain-containing protein</fullName>
    </recommendedName>
</protein>
<feature type="chain" id="PRO_5046351027" description="DUF4251 domain-containing protein" evidence="1">
    <location>
        <begin position="20"/>
        <end position="166"/>
    </location>
</feature>
<dbReference type="Proteomes" id="UP001151478">
    <property type="component" value="Unassembled WGS sequence"/>
</dbReference>